<keyword evidence="4" id="KW-0963">Cytoplasm</keyword>
<feature type="domain" description="Kinesin motor" evidence="9">
    <location>
        <begin position="519"/>
        <end position="831"/>
    </location>
</feature>
<protein>
    <recommendedName>
        <fullName evidence="6">Kinesin-like protein</fullName>
    </recommendedName>
</protein>
<evidence type="ECO:0000256" key="5">
    <source>
        <dbReference type="PROSITE-ProRule" id="PRU00283"/>
    </source>
</evidence>
<comment type="similarity">
    <text evidence="5 6">Belongs to the TRAFAC class myosin-kinesin ATPase superfamily. Kinesin family.</text>
</comment>
<dbReference type="InterPro" id="IPR019821">
    <property type="entry name" value="Kinesin_motor_CS"/>
</dbReference>
<dbReference type="SMART" id="SM00129">
    <property type="entry name" value="KISc"/>
    <property type="match status" value="1"/>
</dbReference>
<keyword evidence="6" id="KW-0493">Microtubule</keyword>
<dbReference type="PROSITE" id="PS50067">
    <property type="entry name" value="KINESIN_MOTOR_2"/>
    <property type="match status" value="1"/>
</dbReference>
<evidence type="ECO:0000256" key="1">
    <source>
        <dbReference type="ARBA" id="ARBA00004245"/>
    </source>
</evidence>
<sequence>MGNGAQSRPGNPTNIQPANNFIRSQRSCDMNGYVANGGETNHGIFQPYDGVQSQHFASPFIRNEPSSYHSGPYESADHFDDYEVDMSIERAVAPHSRSCSQSYRGMDRPDGPVYRSTSKGVYEQSKIGNRNRLADQAGGISNSTSDDIVFEVFHCLKTGKDYSVINLEGQRYFVDSWNSGNELQPFPEEWYQHGYIESDQRLETGEYGYDDTAHGAAMQSQSAWVPRWKDDRMGLMEHPSRGLLTTYFEETKLNVLSVYDEHSGTWLKMPLSWEMYVPDVKSRLVTIQETFPYWTDTSEILALLRQCNYDLDEVLNTYMTLFEDANPTEEKTPLKLANSSAISKEQAVEMEGLTKRIGQLEEQLRDKDSQLQESQRKNLDLQEKLRSAEELARKLQIKGTSLQREIQQLKSAQTQPQQPVVATVAVATPKEKRVSKDTCLNIKSSIKFFSEKLAELRNCFSSEMDGLYSVLNQAQGSLRKMKQQNQGSSKELIELRALYHKEVLERKLLYNKLQELRGNIRVFCRCRFDPNADDVLNFFTDQDISLVSAMGQKKSFRFDRVFFPTSTQEEVFQDTLPLITSCVDGYNVCIMAYGQTGSGKTYTMMGTNEDPGVNIRSILELLRVCDERTTVDYTMCVSMVEVYNETVRDLLSESGSSQQLTIQMRNKQLVITDVTEANVKSAADIKGIMEKGDSNRSVGATKMNTNSSRSHLLLLLKLHGTNRVTNAVTRGTLTLVDLAGSERISKTEATGQRLVEAAAINKSLSALGQVFAALRTNAMHVPYRNSKLTQLMQSSLGGDGKACLFVNVSPLASNLSETASTLQFGSAAKQVELGKAKQNIT</sequence>
<keyword evidence="5 6" id="KW-0505">Motor protein</keyword>
<evidence type="ECO:0000256" key="8">
    <source>
        <dbReference type="SAM" id="MobiDB-lite"/>
    </source>
</evidence>
<evidence type="ECO:0000256" key="7">
    <source>
        <dbReference type="SAM" id="Coils"/>
    </source>
</evidence>
<proteinExistence type="inferred from homology"/>
<dbReference type="OrthoDB" id="3176171at2759"/>
<dbReference type="PANTHER" id="PTHR47972">
    <property type="entry name" value="KINESIN-LIKE PROTEIN KLP-3"/>
    <property type="match status" value="1"/>
</dbReference>
<comment type="caution">
    <text evidence="10">The sequence shown here is derived from an EMBL/GenBank/DDBJ whole genome shotgun (WGS) entry which is preliminary data.</text>
</comment>
<dbReference type="Proteomes" id="UP000275408">
    <property type="component" value="Unassembled WGS sequence"/>
</dbReference>
<evidence type="ECO:0000256" key="6">
    <source>
        <dbReference type="RuleBase" id="RU000394"/>
    </source>
</evidence>
<reference evidence="10 11" key="1">
    <citation type="journal article" date="2018" name="Sci. Rep.">
        <title>Comparative analysis of the Pocillopora damicornis genome highlights role of immune system in coral evolution.</title>
        <authorList>
            <person name="Cunning R."/>
            <person name="Bay R.A."/>
            <person name="Gillette P."/>
            <person name="Baker A.C."/>
            <person name="Traylor-Knowles N."/>
        </authorList>
    </citation>
    <scope>NUCLEOTIDE SEQUENCE [LARGE SCALE GENOMIC DNA]</scope>
    <source>
        <strain evidence="10">RSMAS</strain>
        <tissue evidence="10">Whole animal</tissue>
    </source>
</reference>
<keyword evidence="11" id="KW-1185">Reference proteome</keyword>
<dbReference type="PANTHER" id="PTHR47972:SF65">
    <property type="entry name" value="KINESIN-LIKE PROTEIN"/>
    <property type="match status" value="1"/>
</dbReference>
<dbReference type="InterPro" id="IPR001752">
    <property type="entry name" value="Kinesin_motor_dom"/>
</dbReference>
<name>A0A3M6ULL1_POCDA</name>
<dbReference type="SUPFAM" id="SSF52540">
    <property type="entry name" value="P-loop containing nucleoside triphosphate hydrolases"/>
    <property type="match status" value="1"/>
</dbReference>
<dbReference type="Pfam" id="PF00225">
    <property type="entry name" value="Kinesin"/>
    <property type="match status" value="1"/>
</dbReference>
<gene>
    <name evidence="10" type="ORF">pdam_00004602</name>
</gene>
<dbReference type="GO" id="GO:0008017">
    <property type="term" value="F:microtubule binding"/>
    <property type="evidence" value="ECO:0007669"/>
    <property type="project" value="InterPro"/>
</dbReference>
<evidence type="ECO:0000256" key="2">
    <source>
        <dbReference type="ARBA" id="ARBA00022741"/>
    </source>
</evidence>
<accession>A0A3M6ULL1</accession>
<dbReference type="InterPro" id="IPR027640">
    <property type="entry name" value="Kinesin-like_fam"/>
</dbReference>
<keyword evidence="3 5" id="KW-0067">ATP-binding</keyword>
<evidence type="ECO:0000313" key="10">
    <source>
        <dbReference type="EMBL" id="RMX54556.1"/>
    </source>
</evidence>
<keyword evidence="7" id="KW-0175">Coiled coil</keyword>
<evidence type="ECO:0000313" key="11">
    <source>
        <dbReference type="Proteomes" id="UP000275408"/>
    </source>
</evidence>
<dbReference type="InterPro" id="IPR036961">
    <property type="entry name" value="Kinesin_motor_dom_sf"/>
</dbReference>
<dbReference type="InterPro" id="IPR027417">
    <property type="entry name" value="P-loop_NTPase"/>
</dbReference>
<comment type="subcellular location">
    <subcellularLocation>
        <location evidence="1">Cytoplasm</location>
        <location evidence="1">Cytoskeleton</location>
    </subcellularLocation>
</comment>
<dbReference type="PRINTS" id="PR00380">
    <property type="entry name" value="KINESINHEAVY"/>
</dbReference>
<organism evidence="10 11">
    <name type="scientific">Pocillopora damicornis</name>
    <name type="common">Cauliflower coral</name>
    <name type="synonym">Millepora damicornis</name>
    <dbReference type="NCBI Taxonomy" id="46731"/>
    <lineage>
        <taxon>Eukaryota</taxon>
        <taxon>Metazoa</taxon>
        <taxon>Cnidaria</taxon>
        <taxon>Anthozoa</taxon>
        <taxon>Hexacorallia</taxon>
        <taxon>Scleractinia</taxon>
        <taxon>Astrocoeniina</taxon>
        <taxon>Pocilloporidae</taxon>
        <taxon>Pocillopora</taxon>
    </lineage>
</organism>
<dbReference type="GO" id="GO:0003777">
    <property type="term" value="F:microtubule motor activity"/>
    <property type="evidence" value="ECO:0007669"/>
    <property type="project" value="InterPro"/>
</dbReference>
<dbReference type="Gene3D" id="3.40.850.10">
    <property type="entry name" value="Kinesin motor domain"/>
    <property type="match status" value="1"/>
</dbReference>
<keyword evidence="2 5" id="KW-0547">Nucleotide-binding</keyword>
<evidence type="ECO:0000256" key="3">
    <source>
        <dbReference type="ARBA" id="ARBA00022840"/>
    </source>
</evidence>
<feature type="binding site" evidence="5">
    <location>
        <begin position="594"/>
        <end position="601"/>
    </location>
    <ligand>
        <name>ATP</name>
        <dbReference type="ChEBI" id="CHEBI:30616"/>
    </ligand>
</feature>
<dbReference type="AlphaFoldDB" id="A0A3M6ULL1"/>
<dbReference type="GO" id="GO:0005874">
    <property type="term" value="C:microtubule"/>
    <property type="evidence" value="ECO:0007669"/>
    <property type="project" value="UniProtKB-KW"/>
</dbReference>
<feature type="region of interest" description="Disordered" evidence="8">
    <location>
        <begin position="98"/>
        <end position="117"/>
    </location>
</feature>
<feature type="coiled-coil region" evidence="7">
    <location>
        <begin position="471"/>
        <end position="498"/>
    </location>
</feature>
<evidence type="ECO:0000256" key="4">
    <source>
        <dbReference type="ARBA" id="ARBA00023212"/>
    </source>
</evidence>
<dbReference type="EMBL" id="RCHS01001247">
    <property type="protein sequence ID" value="RMX54556.1"/>
    <property type="molecule type" value="Genomic_DNA"/>
</dbReference>
<evidence type="ECO:0000259" key="9">
    <source>
        <dbReference type="PROSITE" id="PS50067"/>
    </source>
</evidence>
<dbReference type="STRING" id="46731.A0A3M6ULL1"/>
<dbReference type="PROSITE" id="PS00411">
    <property type="entry name" value="KINESIN_MOTOR_1"/>
    <property type="match status" value="1"/>
</dbReference>
<feature type="coiled-coil region" evidence="7">
    <location>
        <begin position="343"/>
        <end position="412"/>
    </location>
</feature>
<dbReference type="GO" id="GO:0005524">
    <property type="term" value="F:ATP binding"/>
    <property type="evidence" value="ECO:0007669"/>
    <property type="project" value="UniProtKB-UniRule"/>
</dbReference>
<dbReference type="GO" id="GO:0007018">
    <property type="term" value="P:microtubule-based movement"/>
    <property type="evidence" value="ECO:0007669"/>
    <property type="project" value="InterPro"/>
</dbReference>
<keyword evidence="4" id="KW-0206">Cytoskeleton</keyword>
<dbReference type="OMA" id="YMFEERV"/>